<gene>
    <name evidence="1" type="ORF">GUJ93_ZPchr0013g34312</name>
</gene>
<proteinExistence type="predicted"/>
<reference evidence="1" key="1">
    <citation type="journal article" date="2021" name="bioRxiv">
        <title>Whole Genome Assembly and Annotation of Northern Wild Rice, Zizania palustris L., Supports a Whole Genome Duplication in the Zizania Genus.</title>
        <authorList>
            <person name="Haas M."/>
            <person name="Kono T."/>
            <person name="Macchietto M."/>
            <person name="Millas R."/>
            <person name="McGilp L."/>
            <person name="Shao M."/>
            <person name="Duquette J."/>
            <person name="Hirsch C.N."/>
            <person name="Kimball J."/>
        </authorList>
    </citation>
    <scope>NUCLEOTIDE SEQUENCE</scope>
    <source>
        <tissue evidence="1">Fresh leaf tissue</tissue>
    </source>
</reference>
<protein>
    <submittedName>
        <fullName evidence="1">Uncharacterized protein</fullName>
    </submittedName>
</protein>
<evidence type="ECO:0000313" key="1">
    <source>
        <dbReference type="EMBL" id="KAG8100718.1"/>
    </source>
</evidence>
<reference evidence="1" key="2">
    <citation type="submission" date="2021-02" db="EMBL/GenBank/DDBJ databases">
        <authorList>
            <person name="Kimball J.A."/>
            <person name="Haas M.W."/>
            <person name="Macchietto M."/>
            <person name="Kono T."/>
            <person name="Duquette J."/>
            <person name="Shao M."/>
        </authorList>
    </citation>
    <scope>NUCLEOTIDE SEQUENCE</scope>
    <source>
        <tissue evidence="1">Fresh leaf tissue</tissue>
    </source>
</reference>
<keyword evidence="2" id="KW-1185">Reference proteome</keyword>
<comment type="caution">
    <text evidence="1">The sequence shown here is derived from an EMBL/GenBank/DDBJ whole genome shotgun (WGS) entry which is preliminary data.</text>
</comment>
<accession>A0A8J5X094</accession>
<organism evidence="1 2">
    <name type="scientific">Zizania palustris</name>
    <name type="common">Northern wild rice</name>
    <dbReference type="NCBI Taxonomy" id="103762"/>
    <lineage>
        <taxon>Eukaryota</taxon>
        <taxon>Viridiplantae</taxon>
        <taxon>Streptophyta</taxon>
        <taxon>Embryophyta</taxon>
        <taxon>Tracheophyta</taxon>
        <taxon>Spermatophyta</taxon>
        <taxon>Magnoliopsida</taxon>
        <taxon>Liliopsida</taxon>
        <taxon>Poales</taxon>
        <taxon>Poaceae</taxon>
        <taxon>BOP clade</taxon>
        <taxon>Oryzoideae</taxon>
        <taxon>Oryzeae</taxon>
        <taxon>Zizaniinae</taxon>
        <taxon>Zizania</taxon>
    </lineage>
</organism>
<evidence type="ECO:0000313" key="2">
    <source>
        <dbReference type="Proteomes" id="UP000729402"/>
    </source>
</evidence>
<sequence length="115" mass="12677">MLCGCAAASNAMRTKVAMGPTSWDKAVVVAAFWCCCLCLERQTQPQPAENKLARGARRNCTSCVRRLQLLGTSAVPFAVAVSTLPYARCHAALRRLPPHLDCPRQETKNTQKEFR</sequence>
<dbReference type="Proteomes" id="UP000729402">
    <property type="component" value="Unassembled WGS sequence"/>
</dbReference>
<dbReference type="EMBL" id="JAAALK010000079">
    <property type="protein sequence ID" value="KAG8100718.1"/>
    <property type="molecule type" value="Genomic_DNA"/>
</dbReference>
<name>A0A8J5X094_ZIZPA</name>
<dbReference type="AlphaFoldDB" id="A0A8J5X094"/>